<dbReference type="Gene3D" id="3.60.15.10">
    <property type="entry name" value="Ribonuclease Z/Hydroxyacylglutathione hydrolase-like"/>
    <property type="match status" value="1"/>
</dbReference>
<dbReference type="CDD" id="cd00158">
    <property type="entry name" value="RHOD"/>
    <property type="match status" value="2"/>
</dbReference>
<dbReference type="InterPro" id="IPR036873">
    <property type="entry name" value="Rhodanese-like_dom_sf"/>
</dbReference>
<dbReference type="PANTHER" id="PTHR43031">
    <property type="entry name" value="FAD-DEPENDENT OXIDOREDUCTASE"/>
    <property type="match status" value="1"/>
</dbReference>
<accession>X0UYB5</accession>
<dbReference type="AlphaFoldDB" id="X0UYB5"/>
<organism evidence="2">
    <name type="scientific">marine sediment metagenome</name>
    <dbReference type="NCBI Taxonomy" id="412755"/>
    <lineage>
        <taxon>unclassified sequences</taxon>
        <taxon>metagenomes</taxon>
        <taxon>ecological metagenomes</taxon>
    </lineage>
</organism>
<dbReference type="SUPFAM" id="SSF52821">
    <property type="entry name" value="Rhodanese/Cell cycle control phosphatase"/>
    <property type="match status" value="2"/>
</dbReference>
<feature type="domain" description="Rhodanese" evidence="1">
    <location>
        <begin position="208"/>
        <end position="272"/>
    </location>
</feature>
<feature type="non-terminal residue" evidence="2">
    <location>
        <position position="272"/>
    </location>
</feature>
<evidence type="ECO:0000313" key="2">
    <source>
        <dbReference type="EMBL" id="GAG10834.1"/>
    </source>
</evidence>
<dbReference type="PROSITE" id="PS50206">
    <property type="entry name" value="RHODANESE_3"/>
    <property type="match status" value="2"/>
</dbReference>
<dbReference type="InterPro" id="IPR036866">
    <property type="entry name" value="RibonucZ/Hydroxyglut_hydro"/>
</dbReference>
<dbReference type="EMBL" id="BARS01020737">
    <property type="protein sequence ID" value="GAG10834.1"/>
    <property type="molecule type" value="Genomic_DNA"/>
</dbReference>
<dbReference type="Pfam" id="PF00581">
    <property type="entry name" value="Rhodanese"/>
    <property type="match status" value="2"/>
</dbReference>
<protein>
    <recommendedName>
        <fullName evidence="1">Rhodanese domain-containing protein</fullName>
    </recommendedName>
</protein>
<name>X0UYB5_9ZZZZ</name>
<gene>
    <name evidence="2" type="ORF">S01H1_33406</name>
</gene>
<evidence type="ECO:0000259" key="1">
    <source>
        <dbReference type="PROSITE" id="PS50206"/>
    </source>
</evidence>
<comment type="caution">
    <text evidence="2">The sequence shown here is derived from an EMBL/GenBank/DDBJ whole genome shotgun (WGS) entry which is preliminary data.</text>
</comment>
<dbReference type="Gene3D" id="3.40.250.10">
    <property type="entry name" value="Rhodanese-like domain"/>
    <property type="match status" value="2"/>
</dbReference>
<feature type="non-terminal residue" evidence="2">
    <location>
        <position position="1"/>
    </location>
</feature>
<dbReference type="SMART" id="SM00450">
    <property type="entry name" value="RHOD"/>
    <property type="match status" value="2"/>
</dbReference>
<reference evidence="2" key="1">
    <citation type="journal article" date="2014" name="Front. Microbiol.">
        <title>High frequency of phylogenetically diverse reductive dehalogenase-homologous genes in deep subseafloor sedimentary metagenomes.</title>
        <authorList>
            <person name="Kawai M."/>
            <person name="Futagami T."/>
            <person name="Toyoda A."/>
            <person name="Takaki Y."/>
            <person name="Nishi S."/>
            <person name="Hori S."/>
            <person name="Arai W."/>
            <person name="Tsubouchi T."/>
            <person name="Morono Y."/>
            <person name="Uchiyama I."/>
            <person name="Ito T."/>
            <person name="Fujiyama A."/>
            <person name="Inagaki F."/>
            <person name="Takami H."/>
        </authorList>
    </citation>
    <scope>NUCLEOTIDE SEQUENCE</scope>
    <source>
        <strain evidence="2">Expedition CK06-06</strain>
    </source>
</reference>
<dbReference type="PANTHER" id="PTHR43031:SF1">
    <property type="entry name" value="PYRIDINE NUCLEOTIDE-DISULPHIDE OXIDOREDUCTASE"/>
    <property type="match status" value="1"/>
</dbReference>
<sequence>LYDSVFNRLFPLGDHVILCPAHGPGAVCGGKIADREMSTIGLERLMNPILQLDREEFVRFKVEEQHLHAPYFRRMEVYNVEGAPYFGNGPNPPALTADEFKEKWEEGAIVIDTRPPPSFGAGHIKGSFSLALKRLGLVGWVLPHDEPVLLMLASQGHLDYITRNLSRIGYDNVAGYMAGSIVNWYKKGLPVERLDMMTVPELKETLDGGEDWLVLDVRSHEEWDKGFIEGAMNVYVGLLEKRVDEVPQDRPIAVICKSGTRSGFASSIMLRA</sequence>
<dbReference type="InterPro" id="IPR001763">
    <property type="entry name" value="Rhodanese-like_dom"/>
</dbReference>
<dbReference type="InterPro" id="IPR050229">
    <property type="entry name" value="GlpE_sulfurtransferase"/>
</dbReference>
<dbReference type="SUPFAM" id="SSF56281">
    <property type="entry name" value="Metallo-hydrolase/oxidoreductase"/>
    <property type="match status" value="1"/>
</dbReference>
<proteinExistence type="predicted"/>
<feature type="domain" description="Rhodanese" evidence="1">
    <location>
        <begin position="106"/>
        <end position="193"/>
    </location>
</feature>